<comment type="caution">
    <text evidence="2">The sequence shown here is derived from an EMBL/GenBank/DDBJ whole genome shotgun (WGS) entry which is preliminary data.</text>
</comment>
<dbReference type="AlphaFoldDB" id="A0AAV9SXN7"/>
<reference evidence="2 3" key="1">
    <citation type="submission" date="2023-04" db="EMBL/GenBank/DDBJ databases">
        <title>Colletotrichum tabacum stain YC1 causing leaf anthracnose on Nicotiana tabacum(L.) cv.</title>
        <authorList>
            <person name="Ji Z."/>
            <person name="Wang M."/>
            <person name="Zhang J."/>
            <person name="Wang N."/>
            <person name="Zhou Z."/>
        </authorList>
    </citation>
    <scope>NUCLEOTIDE SEQUENCE [LARGE SCALE GENOMIC DNA]</scope>
    <source>
        <strain evidence="2 3">YC1</strain>
    </source>
</reference>
<keyword evidence="3" id="KW-1185">Reference proteome</keyword>
<gene>
    <name evidence="2" type="ORF">QIS74_11281</name>
</gene>
<keyword evidence="1" id="KW-0732">Signal</keyword>
<organism evidence="2 3">
    <name type="scientific">Colletotrichum tabaci</name>
    <dbReference type="NCBI Taxonomy" id="1209068"/>
    <lineage>
        <taxon>Eukaryota</taxon>
        <taxon>Fungi</taxon>
        <taxon>Dikarya</taxon>
        <taxon>Ascomycota</taxon>
        <taxon>Pezizomycotina</taxon>
        <taxon>Sordariomycetes</taxon>
        <taxon>Hypocreomycetidae</taxon>
        <taxon>Glomerellales</taxon>
        <taxon>Glomerellaceae</taxon>
        <taxon>Colletotrichum</taxon>
        <taxon>Colletotrichum destructivum species complex</taxon>
    </lineage>
</organism>
<sequence length="122" mass="13986">MPAHAHPHPPVFGFHLLTLVAVPFPKLSPECQESRSRETDRRRCWLASCYMSTTRSKAEAESELELELERDVWPREQCQTLPHSRLLLLLLLHAGGSSATAYRPTSYRKQRHCRSAKRPLGL</sequence>
<evidence type="ECO:0000313" key="2">
    <source>
        <dbReference type="EMBL" id="KAK6209697.1"/>
    </source>
</evidence>
<proteinExistence type="predicted"/>
<name>A0AAV9SXN7_9PEZI</name>
<protein>
    <recommendedName>
        <fullName evidence="4">Secreted protein</fullName>
    </recommendedName>
</protein>
<feature type="signal peptide" evidence="1">
    <location>
        <begin position="1"/>
        <end position="29"/>
    </location>
</feature>
<dbReference type="EMBL" id="JASAOK010000047">
    <property type="protein sequence ID" value="KAK6209697.1"/>
    <property type="molecule type" value="Genomic_DNA"/>
</dbReference>
<feature type="chain" id="PRO_5043945295" description="Secreted protein" evidence="1">
    <location>
        <begin position="30"/>
        <end position="122"/>
    </location>
</feature>
<evidence type="ECO:0000256" key="1">
    <source>
        <dbReference type="SAM" id="SignalP"/>
    </source>
</evidence>
<dbReference type="Proteomes" id="UP001327957">
    <property type="component" value="Unassembled WGS sequence"/>
</dbReference>
<evidence type="ECO:0008006" key="4">
    <source>
        <dbReference type="Google" id="ProtNLM"/>
    </source>
</evidence>
<evidence type="ECO:0000313" key="3">
    <source>
        <dbReference type="Proteomes" id="UP001327957"/>
    </source>
</evidence>
<accession>A0AAV9SXN7</accession>